<gene>
    <name evidence="1" type="ORF">LEP1GSC199_0464</name>
</gene>
<dbReference type="RefSeq" id="WP_002980088.1">
    <property type="nucleotide sequence ID" value="NZ_AOGY02000037.1"/>
</dbReference>
<evidence type="ECO:0000313" key="2">
    <source>
        <dbReference type="Proteomes" id="UP000012227"/>
    </source>
</evidence>
<comment type="caution">
    <text evidence="1">The sequence shown here is derived from an EMBL/GenBank/DDBJ whole genome shotgun (WGS) entry which is preliminary data.</text>
</comment>
<dbReference type="EMBL" id="AOGY02000037">
    <property type="protein sequence ID" value="EMY70386.1"/>
    <property type="molecule type" value="Genomic_DNA"/>
</dbReference>
<sequence length="111" mass="12819">MEVKSYTQLPSLQKVFLASVDSFSEKLEGDFLAPGESYFYLWKKGNYRWYGDSWEANVFPGNQILYRGSNFTLIEWEDGKKQYISPKGDSVIFFNLESKSYKDAEGKSVTP</sequence>
<dbReference type="AlphaFoldDB" id="N1WET6"/>
<reference evidence="1 2" key="1">
    <citation type="submission" date="2013-03" db="EMBL/GenBank/DDBJ databases">
        <authorList>
            <person name="Harkins D.M."/>
            <person name="Durkin A.S."/>
            <person name="Brinkac L.M."/>
            <person name="Haft D.H."/>
            <person name="Selengut J.D."/>
            <person name="Sanka R."/>
            <person name="DePew J."/>
            <person name="Purushe J."/>
            <person name="Galloway R.L."/>
            <person name="Vinetz J.M."/>
            <person name="Sutton G.G."/>
            <person name="Nierman W.C."/>
            <person name="Fouts D.E."/>
        </authorList>
    </citation>
    <scope>NUCLEOTIDE SEQUENCE [LARGE SCALE GENOMIC DNA]</scope>
    <source>
        <strain evidence="1 2">Waz Holland</strain>
    </source>
</reference>
<evidence type="ECO:0000313" key="1">
    <source>
        <dbReference type="EMBL" id="EMY70386.1"/>
    </source>
</evidence>
<protein>
    <recommendedName>
        <fullName evidence="3">MORN repeat protein</fullName>
    </recommendedName>
</protein>
<proteinExistence type="predicted"/>
<accession>N1WET6</accession>
<dbReference type="Proteomes" id="UP000012227">
    <property type="component" value="Unassembled WGS sequence"/>
</dbReference>
<name>N1WET6_9LEPT</name>
<organism evidence="1 2">
    <name type="scientific">Leptospira vanthielii serovar Holland str. Waz Holland = ATCC 700522</name>
    <dbReference type="NCBI Taxonomy" id="1218591"/>
    <lineage>
        <taxon>Bacteria</taxon>
        <taxon>Pseudomonadati</taxon>
        <taxon>Spirochaetota</taxon>
        <taxon>Spirochaetia</taxon>
        <taxon>Leptospirales</taxon>
        <taxon>Leptospiraceae</taxon>
        <taxon>Leptospira</taxon>
    </lineage>
</organism>
<evidence type="ECO:0008006" key="3">
    <source>
        <dbReference type="Google" id="ProtNLM"/>
    </source>
</evidence>